<protein>
    <recommendedName>
        <fullName evidence="9">Small ribosomal subunit protein uS4m</fullName>
    </recommendedName>
</protein>
<dbReference type="GO" id="GO:0003735">
    <property type="term" value="F:structural constituent of ribosome"/>
    <property type="evidence" value="ECO:0007669"/>
    <property type="project" value="TreeGrafter"/>
</dbReference>
<sequence>MPRKAQLLNSLSRGRVRASWNKYNLYNLYKKGRVNFQGQNLYQQKWTSKQETRAYHGEHLTESRFQSTFSSKLESVAHLDASLRGENSTPTPLPLQTYAILEKRLDFALFRSMFASSVRQARQFILQGSVFVNGINIRQPGFTLQAGDIFNVTPEKVLTALGAPKPALKQSVKVDSTQIAKWNQFVSRALKNPKKLWEERENSKSRYEIELSQDKIKEFNKGLETKMLTEQKRFSRHAALKQIIELGITTESPILETFTTKFSKEVSEVALKLYQKVTSAPGFNIEDLKGLKSEELSNLVSNVLDKDAQSKRSGEEKKLFSDIKQLVSSVQITHQEDLRKAADLKKLDRDAKSIPYDSKWTDSLSFHPSLKKSEILENEKSAKVKLPWQQGLFGRQNPSKPYFTPWKVRPFIAPFAILPSHIEVSFETCHAVYMRDPVALPVIASPWFNSEKTAFNPPSADGAWAVKSSYKLEGGGGGGGGGGGPPADGTVDSKAMPVSEADLEINPEVEISLAKEEAKLPPSDFQLNTPVPSEIEFKLLKRSDFLFLSLKSLILPIVSCNGAINSTDFGLVKSGFCEINAALMKCFWKLKASANKEACSPIKESSSFDDETKGSTYNSKNSLNALMDGDKTSSGASLESSRSDSALCGALVLPGATD</sequence>
<dbReference type="Gene3D" id="3.10.290.10">
    <property type="entry name" value="RNA-binding S4 domain"/>
    <property type="match status" value="1"/>
</dbReference>
<evidence type="ECO:0000259" key="12">
    <source>
        <dbReference type="SMART" id="SM00363"/>
    </source>
</evidence>
<dbReference type="CDD" id="cd00165">
    <property type="entry name" value="S4"/>
    <property type="match status" value="1"/>
</dbReference>
<keyword evidence="7" id="KW-0687">Ribonucleoprotein</keyword>
<evidence type="ECO:0000313" key="13">
    <source>
        <dbReference type="EMBL" id="KAH3679390.1"/>
    </source>
</evidence>
<keyword evidence="6" id="KW-0496">Mitochondrion</keyword>
<accession>A0A9P8PXG4</accession>
<name>A0A9P8PXG4_9ASCO</name>
<dbReference type="SUPFAM" id="SSF55174">
    <property type="entry name" value="Alpha-L RNA-binding motif"/>
    <property type="match status" value="1"/>
</dbReference>
<feature type="compositionally biased region" description="Polar residues" evidence="11">
    <location>
        <begin position="632"/>
        <end position="644"/>
    </location>
</feature>
<evidence type="ECO:0000256" key="2">
    <source>
        <dbReference type="ARBA" id="ARBA00007465"/>
    </source>
</evidence>
<dbReference type="PROSITE" id="PS50889">
    <property type="entry name" value="S4"/>
    <property type="match status" value="1"/>
</dbReference>
<evidence type="ECO:0000256" key="7">
    <source>
        <dbReference type="ARBA" id="ARBA00023274"/>
    </source>
</evidence>
<reference evidence="13" key="2">
    <citation type="submission" date="2021-01" db="EMBL/GenBank/DDBJ databases">
        <authorList>
            <person name="Schikora-Tamarit M.A."/>
        </authorList>
    </citation>
    <scope>NUCLEOTIDE SEQUENCE</scope>
    <source>
        <strain evidence="13">CBS6341</strain>
    </source>
</reference>
<dbReference type="PANTHER" id="PTHR11831:SF4">
    <property type="entry name" value="SMALL RIBOSOMAL SUBUNIT PROTEIN US4M"/>
    <property type="match status" value="1"/>
</dbReference>
<evidence type="ECO:0000256" key="5">
    <source>
        <dbReference type="ARBA" id="ARBA00022980"/>
    </source>
</evidence>
<evidence type="ECO:0000256" key="1">
    <source>
        <dbReference type="ARBA" id="ARBA00004173"/>
    </source>
</evidence>
<gene>
    <name evidence="13" type="ORF">WICMUC_001010</name>
</gene>
<comment type="similarity">
    <text evidence="2">Belongs to the universal ribosomal protein uS4 family.</text>
</comment>
<keyword evidence="4 10" id="KW-0694">RNA-binding</keyword>
<dbReference type="AlphaFoldDB" id="A0A9P8PXG4"/>
<keyword evidence="3 10" id="KW-0699">rRNA-binding</keyword>
<keyword evidence="14" id="KW-1185">Reference proteome</keyword>
<evidence type="ECO:0000256" key="6">
    <source>
        <dbReference type="ARBA" id="ARBA00023128"/>
    </source>
</evidence>
<evidence type="ECO:0000256" key="8">
    <source>
        <dbReference type="ARBA" id="ARBA00037226"/>
    </source>
</evidence>
<evidence type="ECO:0000256" key="11">
    <source>
        <dbReference type="SAM" id="MobiDB-lite"/>
    </source>
</evidence>
<comment type="subcellular location">
    <subcellularLocation>
        <location evidence="1">Mitochondrion</location>
    </subcellularLocation>
</comment>
<dbReference type="GO" id="GO:0019843">
    <property type="term" value="F:rRNA binding"/>
    <property type="evidence" value="ECO:0007669"/>
    <property type="project" value="UniProtKB-KW"/>
</dbReference>
<dbReference type="GO" id="GO:0042274">
    <property type="term" value="P:ribosomal small subunit biogenesis"/>
    <property type="evidence" value="ECO:0007669"/>
    <property type="project" value="TreeGrafter"/>
</dbReference>
<evidence type="ECO:0000313" key="14">
    <source>
        <dbReference type="Proteomes" id="UP000769528"/>
    </source>
</evidence>
<proteinExistence type="inferred from homology"/>
<dbReference type="EMBL" id="JAEUBF010000315">
    <property type="protein sequence ID" value="KAH3679390.1"/>
    <property type="molecule type" value="Genomic_DNA"/>
</dbReference>
<comment type="function">
    <text evidence="8">Component of the mitochondrial ribosome (mitoribosome), a dedicated translation machinery responsible for the synthesis of mitochondrial genome-encoded proteins, including at least some of the essential transmembrane subunits of the mitochondrial respiratory chain. The mitoribosomes are attached to the mitochondrial inner membrane and translation products are cotranslationally integrated into the membrane.</text>
</comment>
<dbReference type="PANTHER" id="PTHR11831">
    <property type="entry name" value="30S 40S RIBOSOMAL PROTEIN"/>
    <property type="match status" value="1"/>
</dbReference>
<dbReference type="Proteomes" id="UP000769528">
    <property type="component" value="Unassembled WGS sequence"/>
</dbReference>
<evidence type="ECO:0000256" key="9">
    <source>
        <dbReference type="ARBA" id="ARBA00071419"/>
    </source>
</evidence>
<evidence type="ECO:0000256" key="10">
    <source>
        <dbReference type="PROSITE-ProRule" id="PRU00182"/>
    </source>
</evidence>
<comment type="caution">
    <text evidence="13">The sequence shown here is derived from an EMBL/GenBank/DDBJ whole genome shotgun (WGS) entry which is preliminary data.</text>
</comment>
<evidence type="ECO:0000256" key="4">
    <source>
        <dbReference type="ARBA" id="ARBA00022884"/>
    </source>
</evidence>
<keyword evidence="5" id="KW-0689">Ribosomal protein</keyword>
<dbReference type="SMART" id="SM00363">
    <property type="entry name" value="S4"/>
    <property type="match status" value="1"/>
</dbReference>
<dbReference type="InterPro" id="IPR002942">
    <property type="entry name" value="S4_RNA-bd"/>
</dbReference>
<dbReference type="Pfam" id="PF01479">
    <property type="entry name" value="S4"/>
    <property type="match status" value="1"/>
</dbReference>
<evidence type="ECO:0000256" key="3">
    <source>
        <dbReference type="ARBA" id="ARBA00022730"/>
    </source>
</evidence>
<dbReference type="OrthoDB" id="3356781at2759"/>
<dbReference type="PROSITE" id="PS00632">
    <property type="entry name" value="RIBOSOMAL_S4"/>
    <property type="match status" value="1"/>
</dbReference>
<organism evidence="13 14">
    <name type="scientific">Wickerhamomyces mucosus</name>
    <dbReference type="NCBI Taxonomy" id="1378264"/>
    <lineage>
        <taxon>Eukaryota</taxon>
        <taxon>Fungi</taxon>
        <taxon>Dikarya</taxon>
        <taxon>Ascomycota</taxon>
        <taxon>Saccharomycotina</taxon>
        <taxon>Saccharomycetes</taxon>
        <taxon>Phaffomycetales</taxon>
        <taxon>Wickerhamomycetaceae</taxon>
        <taxon>Wickerhamomyces</taxon>
    </lineage>
</organism>
<dbReference type="InterPro" id="IPR018079">
    <property type="entry name" value="Ribosomal_uS4_CS"/>
</dbReference>
<dbReference type="InterPro" id="IPR036986">
    <property type="entry name" value="S4_RNA-bd_sf"/>
</dbReference>
<feature type="domain" description="RNA-binding S4" evidence="12">
    <location>
        <begin position="103"/>
        <end position="166"/>
    </location>
</feature>
<reference evidence="13" key="1">
    <citation type="journal article" date="2021" name="Open Biol.">
        <title>Shared evolutionary footprints suggest mitochondrial oxidative damage underlies multiple complex I losses in fungi.</title>
        <authorList>
            <person name="Schikora-Tamarit M.A."/>
            <person name="Marcet-Houben M."/>
            <person name="Nosek J."/>
            <person name="Gabaldon T."/>
        </authorList>
    </citation>
    <scope>NUCLEOTIDE SEQUENCE</scope>
    <source>
        <strain evidence="13">CBS6341</strain>
    </source>
</reference>
<dbReference type="FunFam" id="3.10.290.10:FF:000025">
    <property type="entry name" value="30S ribosomal subunit S4"/>
    <property type="match status" value="1"/>
</dbReference>
<dbReference type="InterPro" id="IPR022801">
    <property type="entry name" value="Ribosomal_uS4"/>
</dbReference>
<feature type="region of interest" description="Disordered" evidence="11">
    <location>
        <begin position="621"/>
        <end position="644"/>
    </location>
</feature>
<dbReference type="GO" id="GO:0005763">
    <property type="term" value="C:mitochondrial small ribosomal subunit"/>
    <property type="evidence" value="ECO:0007669"/>
    <property type="project" value="TreeGrafter"/>
</dbReference>